<organism evidence="2 3">
    <name type="scientific">Deinococcus rhizophilus</name>
    <dbReference type="NCBI Taxonomy" id="3049544"/>
    <lineage>
        <taxon>Bacteria</taxon>
        <taxon>Thermotogati</taxon>
        <taxon>Deinococcota</taxon>
        <taxon>Deinococci</taxon>
        <taxon>Deinococcales</taxon>
        <taxon>Deinococcaceae</taxon>
        <taxon>Deinococcus</taxon>
    </lineage>
</organism>
<dbReference type="Gene3D" id="3.10.450.530">
    <property type="entry name" value="Ribonuclease toxin, BrnT, of type II toxin-antitoxin system"/>
    <property type="match status" value="1"/>
</dbReference>
<protein>
    <submittedName>
        <fullName evidence="2">BrnT family toxin</fullName>
    </submittedName>
</protein>
<accession>A0ABT7JC99</accession>
<dbReference type="EMBL" id="JASNGB010000002">
    <property type="protein sequence ID" value="MDL2342660.1"/>
    <property type="molecule type" value="Genomic_DNA"/>
</dbReference>
<dbReference type="RefSeq" id="WP_285520691.1">
    <property type="nucleotide sequence ID" value="NZ_JASNGB010000002.1"/>
</dbReference>
<proteinExistence type="predicted"/>
<reference evidence="2 3" key="1">
    <citation type="submission" date="2023-05" db="EMBL/GenBank/DDBJ databases">
        <authorList>
            <person name="Gao F."/>
        </authorList>
    </citation>
    <scope>NUCLEOTIDE SEQUENCE [LARGE SCALE GENOMIC DNA]</scope>
    <source>
        <strain evidence="2 3">MIMF12</strain>
    </source>
</reference>
<sequence>MDFDWDEANTEHIARHGIEPEEAEEALGDPHVVKGQAHRRDSQEPRAAVLGQTEFGRLLFVVFTVRAGRLRVVTARDATVNEKRRYR</sequence>
<keyword evidence="3" id="KW-1185">Reference proteome</keyword>
<feature type="region of interest" description="Disordered" evidence="1">
    <location>
        <begin position="1"/>
        <end position="26"/>
    </location>
</feature>
<dbReference type="InterPro" id="IPR007460">
    <property type="entry name" value="BrnT_toxin"/>
</dbReference>
<evidence type="ECO:0000256" key="1">
    <source>
        <dbReference type="SAM" id="MobiDB-lite"/>
    </source>
</evidence>
<evidence type="ECO:0000313" key="2">
    <source>
        <dbReference type="EMBL" id="MDL2342660.1"/>
    </source>
</evidence>
<name>A0ABT7JC99_9DEIO</name>
<dbReference type="Pfam" id="PF04365">
    <property type="entry name" value="BrnT_toxin"/>
    <property type="match status" value="1"/>
</dbReference>
<evidence type="ECO:0000313" key="3">
    <source>
        <dbReference type="Proteomes" id="UP001302059"/>
    </source>
</evidence>
<comment type="caution">
    <text evidence="2">The sequence shown here is derived from an EMBL/GenBank/DDBJ whole genome shotgun (WGS) entry which is preliminary data.</text>
</comment>
<dbReference type="InterPro" id="IPR038573">
    <property type="entry name" value="BrnT_sf"/>
</dbReference>
<feature type="compositionally biased region" description="Basic and acidic residues" evidence="1">
    <location>
        <begin position="9"/>
        <end position="19"/>
    </location>
</feature>
<dbReference type="Proteomes" id="UP001302059">
    <property type="component" value="Unassembled WGS sequence"/>
</dbReference>
<gene>
    <name evidence="2" type="ORF">QOL99_00690</name>
</gene>